<dbReference type="InterPro" id="IPR001647">
    <property type="entry name" value="HTH_TetR"/>
</dbReference>
<evidence type="ECO:0000259" key="5">
    <source>
        <dbReference type="PROSITE" id="PS50977"/>
    </source>
</evidence>
<proteinExistence type="predicted"/>
<evidence type="ECO:0000256" key="1">
    <source>
        <dbReference type="ARBA" id="ARBA00023015"/>
    </source>
</evidence>
<evidence type="ECO:0000256" key="2">
    <source>
        <dbReference type="ARBA" id="ARBA00023125"/>
    </source>
</evidence>
<dbReference type="SUPFAM" id="SSF46689">
    <property type="entry name" value="Homeodomain-like"/>
    <property type="match status" value="1"/>
</dbReference>
<dbReference type="EMBL" id="CP033133">
    <property type="protein sequence ID" value="AYO54033.1"/>
    <property type="molecule type" value="Genomic_DNA"/>
</dbReference>
<name>A0A3G2T1C7_9GAMM</name>
<sequence>MRYKSGYKAEKRQELLDISGQIAKKNGFSATGVDSFMKAAGVTSGAFYSHFSSKSDLFKALIENELQHSLQMWQDNPHKDDAEAWMDFELNRYLSISHVDRPDHGCVLPTLASEIARAEIDIKQVYQAELLRGQHLFMKHLGSEEKAWAVMCQLVGAILMARSMADESIKLLILESSKQCIKAMLQKAS</sequence>
<dbReference type="PANTHER" id="PTHR47506">
    <property type="entry name" value="TRANSCRIPTIONAL REGULATORY PROTEIN"/>
    <property type="match status" value="1"/>
</dbReference>
<protein>
    <submittedName>
        <fullName evidence="6">TetR/AcrR family transcriptional regulator</fullName>
    </submittedName>
</protein>
<dbReference type="Proteomes" id="UP000279962">
    <property type="component" value="Chromosome"/>
</dbReference>
<feature type="DNA-binding region" description="H-T-H motif" evidence="4">
    <location>
        <begin position="32"/>
        <end position="51"/>
    </location>
</feature>
<dbReference type="AlphaFoldDB" id="A0A3G2T1C7"/>
<gene>
    <name evidence="6" type="ORF">CDG68_10475</name>
</gene>
<organism evidence="6 7">
    <name type="scientific">Acinetobacter wuhouensis</name>
    <dbReference type="NCBI Taxonomy" id="1879050"/>
    <lineage>
        <taxon>Bacteria</taxon>
        <taxon>Pseudomonadati</taxon>
        <taxon>Pseudomonadota</taxon>
        <taxon>Gammaproteobacteria</taxon>
        <taxon>Moraxellales</taxon>
        <taxon>Moraxellaceae</taxon>
        <taxon>Acinetobacter</taxon>
    </lineage>
</organism>
<dbReference type="GO" id="GO:0003677">
    <property type="term" value="F:DNA binding"/>
    <property type="evidence" value="ECO:0007669"/>
    <property type="project" value="UniProtKB-UniRule"/>
</dbReference>
<dbReference type="InterPro" id="IPR009057">
    <property type="entry name" value="Homeodomain-like_sf"/>
</dbReference>
<keyword evidence="2 4" id="KW-0238">DNA-binding</keyword>
<feature type="domain" description="HTH tetR-type" evidence="5">
    <location>
        <begin position="9"/>
        <end position="69"/>
    </location>
</feature>
<dbReference type="PRINTS" id="PR00455">
    <property type="entry name" value="HTHTETR"/>
</dbReference>
<dbReference type="SUPFAM" id="SSF48498">
    <property type="entry name" value="Tetracyclin repressor-like, C-terminal domain"/>
    <property type="match status" value="1"/>
</dbReference>
<dbReference type="Pfam" id="PF00440">
    <property type="entry name" value="TetR_N"/>
    <property type="match status" value="1"/>
</dbReference>
<dbReference type="RefSeq" id="WP_087554202.1">
    <property type="nucleotide sequence ID" value="NZ_CP033133.1"/>
</dbReference>
<evidence type="ECO:0000313" key="6">
    <source>
        <dbReference type="EMBL" id="AYO54033.1"/>
    </source>
</evidence>
<accession>A0A3G2T1C7</accession>
<evidence type="ECO:0000256" key="3">
    <source>
        <dbReference type="ARBA" id="ARBA00023163"/>
    </source>
</evidence>
<dbReference type="Gene3D" id="1.10.357.10">
    <property type="entry name" value="Tetracycline Repressor, domain 2"/>
    <property type="match status" value="1"/>
</dbReference>
<dbReference type="Gene3D" id="1.10.10.60">
    <property type="entry name" value="Homeodomain-like"/>
    <property type="match status" value="1"/>
</dbReference>
<dbReference type="PROSITE" id="PS50977">
    <property type="entry name" value="HTH_TETR_2"/>
    <property type="match status" value="1"/>
</dbReference>
<evidence type="ECO:0000313" key="7">
    <source>
        <dbReference type="Proteomes" id="UP000279962"/>
    </source>
</evidence>
<keyword evidence="1" id="KW-0805">Transcription regulation</keyword>
<dbReference type="PANTHER" id="PTHR47506:SF7">
    <property type="entry name" value="TRANSCRIPTIONAL REGULATORY PROTEIN"/>
    <property type="match status" value="1"/>
</dbReference>
<reference evidence="6 7" key="1">
    <citation type="submission" date="2018-10" db="EMBL/GenBank/DDBJ databases">
        <title>The complete genome of Acinetobacter wuhouensis strain WCHAW010062.</title>
        <authorList>
            <person name="Hu Y."/>
            <person name="Long H."/>
            <person name="Feng Y."/>
            <person name="Zong Z."/>
        </authorList>
    </citation>
    <scope>NUCLEOTIDE SEQUENCE [LARGE SCALE GENOMIC DNA]</scope>
    <source>
        <strain evidence="6 7">WCHAW010062</strain>
    </source>
</reference>
<keyword evidence="3" id="KW-0804">Transcription</keyword>
<evidence type="ECO:0000256" key="4">
    <source>
        <dbReference type="PROSITE-ProRule" id="PRU00335"/>
    </source>
</evidence>
<dbReference type="InterPro" id="IPR036271">
    <property type="entry name" value="Tet_transcr_reg_TetR-rel_C_sf"/>
</dbReference>